<dbReference type="AlphaFoldDB" id="A0A0G0NLR0"/>
<organism evidence="1 2">
    <name type="scientific">Candidatus Woesebacteria bacterium GW2011_GWA1_39_21b</name>
    <dbReference type="NCBI Taxonomy" id="1618551"/>
    <lineage>
        <taxon>Bacteria</taxon>
        <taxon>Candidatus Woeseibacteriota</taxon>
    </lineage>
</organism>
<protein>
    <submittedName>
        <fullName evidence="1">Uncharacterized protein</fullName>
    </submittedName>
</protein>
<sequence length="57" mass="6679">MSKKIKEKRRYRKGIDPREVFGEPVLPPTPRLTSMSLLATLVLAGMGMRRLRCHHYR</sequence>
<accession>A0A0G0NLR0</accession>
<reference evidence="1 2" key="1">
    <citation type="journal article" date="2015" name="Nature">
        <title>rRNA introns, odd ribosomes, and small enigmatic genomes across a large radiation of phyla.</title>
        <authorList>
            <person name="Brown C.T."/>
            <person name="Hug L.A."/>
            <person name="Thomas B.C."/>
            <person name="Sharon I."/>
            <person name="Castelle C.J."/>
            <person name="Singh A."/>
            <person name="Wilkins M.J."/>
            <person name="Williams K.H."/>
            <person name="Banfield J.F."/>
        </authorList>
    </citation>
    <scope>NUCLEOTIDE SEQUENCE [LARGE SCALE GENOMIC DNA]</scope>
</reference>
<dbReference type="EMBL" id="LBWQ01000011">
    <property type="protein sequence ID" value="KKR13726.1"/>
    <property type="molecule type" value="Genomic_DNA"/>
</dbReference>
<proteinExistence type="predicted"/>
<comment type="caution">
    <text evidence="1">The sequence shown here is derived from an EMBL/GenBank/DDBJ whole genome shotgun (WGS) entry which is preliminary data.</text>
</comment>
<evidence type="ECO:0000313" key="2">
    <source>
        <dbReference type="Proteomes" id="UP000034690"/>
    </source>
</evidence>
<evidence type="ECO:0000313" key="1">
    <source>
        <dbReference type="EMBL" id="KKR13726.1"/>
    </source>
</evidence>
<name>A0A0G0NLR0_9BACT</name>
<gene>
    <name evidence="1" type="ORF">UT40_C0011G0037</name>
</gene>
<dbReference type="Proteomes" id="UP000034690">
    <property type="component" value="Unassembled WGS sequence"/>
</dbReference>